<reference evidence="7" key="1">
    <citation type="journal article" date="2022" name="Cell">
        <title>Design, construction, and in vivo augmentation of a complex gut microbiome.</title>
        <authorList>
            <person name="Cheng A.G."/>
            <person name="Ho P.Y."/>
            <person name="Aranda-Diaz A."/>
            <person name="Jain S."/>
            <person name="Yu F.B."/>
            <person name="Meng X."/>
            <person name="Wang M."/>
            <person name="Iakiviak M."/>
            <person name="Nagashima K."/>
            <person name="Zhao A."/>
            <person name="Murugkar P."/>
            <person name="Patil A."/>
            <person name="Atabakhsh K."/>
            <person name="Weakley A."/>
            <person name="Yan J."/>
            <person name="Brumbaugh A.R."/>
            <person name="Higginbottom S."/>
            <person name="Dimas A."/>
            <person name="Shiver A.L."/>
            <person name="Deutschbauer A."/>
            <person name="Neff N."/>
            <person name="Sonnenburg J.L."/>
            <person name="Huang K.C."/>
            <person name="Fischbach M.A."/>
        </authorList>
    </citation>
    <scope>NUCLEOTIDE SEQUENCE</scope>
    <source>
        <strain evidence="7">DSM 19829</strain>
    </source>
</reference>
<dbReference type="CDD" id="cd16442">
    <property type="entry name" value="BPL"/>
    <property type="match status" value="1"/>
</dbReference>
<evidence type="ECO:0000256" key="2">
    <source>
        <dbReference type="ARBA" id="ARBA00022741"/>
    </source>
</evidence>
<comment type="function">
    <text evidence="5">Acts both as a biotin--[acetyl-CoA-carboxylase] ligase and a repressor.</text>
</comment>
<keyword evidence="5" id="KW-0678">Repressor</keyword>
<dbReference type="InterPro" id="IPR030855">
    <property type="entry name" value="Bifunct_BirA"/>
</dbReference>
<keyword evidence="1 5" id="KW-0436">Ligase</keyword>
<dbReference type="Proteomes" id="UP001060164">
    <property type="component" value="Chromosome"/>
</dbReference>
<dbReference type="Gene3D" id="2.30.30.100">
    <property type="match status" value="1"/>
</dbReference>
<keyword evidence="2 5" id="KW-0547">Nucleotide-binding</keyword>
<dbReference type="HAMAP" id="MF_00978">
    <property type="entry name" value="Bifunct_BirA"/>
    <property type="match status" value="1"/>
</dbReference>
<dbReference type="InterPro" id="IPR003142">
    <property type="entry name" value="BPL_C"/>
</dbReference>
<sequence>MKSEILKVLRQSDTHVSGQELCERLGVSRTAVWKNIRQLQEEGYQIEAVRNKGYRMIEAPVDVFNASEIKSRLEASSLIQKVLYTEETDSTNTWAKRLAEEGSPSGTLAVAERQTQGKGRRGKVWSSPEGTSVYMTLLLRPEILPQYAAPLTLVMGLSVAQALSETLGLPAGIKWPNDVVVSGKKICGILTEMNAQIDYVEYLVIGTGINVNTQEFPDEIKEVATSAAVQLGHIVSRAELAAAVIRCFEKNYEIYLESCSLKGLLEDYREKMINVDREVKVMGPGEVFEGVAKGINPAGELLVERPNGSVTAVSGGEVSVRGIYGYV</sequence>
<feature type="binding site" evidence="5">
    <location>
        <position position="114"/>
    </location>
    <ligand>
        <name>biotin</name>
        <dbReference type="ChEBI" id="CHEBI:57586"/>
    </ligand>
</feature>
<keyword evidence="3 5" id="KW-0067">ATP-binding</keyword>
<evidence type="ECO:0000256" key="4">
    <source>
        <dbReference type="ARBA" id="ARBA00023267"/>
    </source>
</evidence>
<dbReference type="SUPFAM" id="SSF55681">
    <property type="entry name" value="Class II aaRS and biotin synthetases"/>
    <property type="match status" value="1"/>
</dbReference>
<name>A0ABY5VME2_9FIRM</name>
<protein>
    <recommendedName>
        <fullName evidence="5">Bifunctional ligase/repressor BirA</fullName>
    </recommendedName>
    <alternativeName>
        <fullName evidence="5">Biotin--[acetyl-CoA-carboxylase] ligase</fullName>
        <ecNumber evidence="5">6.3.4.15</ecNumber>
    </alternativeName>
    <alternativeName>
        <fullName evidence="5">Biotin--protein ligase</fullName>
    </alternativeName>
    <alternativeName>
        <fullName evidence="5">Biotin-[acetyl-CoA carboxylase] synthetase</fullName>
    </alternativeName>
</protein>
<comment type="similarity">
    <text evidence="5">Belongs to the biotin--protein ligase family.</text>
</comment>
<feature type="domain" description="BPL/LPL catalytic" evidence="6">
    <location>
        <begin position="77"/>
        <end position="256"/>
    </location>
</feature>
<comment type="caution">
    <text evidence="5">Lacks conserved residue(s) required for the propagation of feature annotation.</text>
</comment>
<dbReference type="PROSITE" id="PS51733">
    <property type="entry name" value="BPL_LPL_CATALYTIC"/>
    <property type="match status" value="1"/>
</dbReference>
<keyword evidence="5" id="KW-0238">DNA-binding</keyword>
<gene>
    <name evidence="5" type="primary">birA</name>
    <name evidence="7" type="ORF">NQ502_09775</name>
</gene>
<dbReference type="Gene3D" id="1.10.10.10">
    <property type="entry name" value="Winged helix-like DNA-binding domain superfamily/Winged helix DNA-binding domain"/>
    <property type="match status" value="1"/>
</dbReference>
<evidence type="ECO:0000259" key="6">
    <source>
        <dbReference type="PROSITE" id="PS51733"/>
    </source>
</evidence>
<proteinExistence type="inferred from homology"/>
<dbReference type="InterPro" id="IPR011991">
    <property type="entry name" value="ArsR-like_HTH"/>
</dbReference>
<feature type="DNA-binding region" description="H-T-H motif" evidence="5">
    <location>
        <begin position="18"/>
        <end position="37"/>
    </location>
</feature>
<dbReference type="CDD" id="cd00090">
    <property type="entry name" value="HTH_ARSR"/>
    <property type="match status" value="1"/>
</dbReference>
<dbReference type="EMBL" id="CP102290">
    <property type="protein sequence ID" value="UWP61288.1"/>
    <property type="molecule type" value="Genomic_DNA"/>
</dbReference>
<evidence type="ECO:0000256" key="3">
    <source>
        <dbReference type="ARBA" id="ARBA00022840"/>
    </source>
</evidence>
<dbReference type="Pfam" id="PF02237">
    <property type="entry name" value="BPL_C"/>
    <property type="match status" value="1"/>
</dbReference>
<dbReference type="InterPro" id="IPR004143">
    <property type="entry name" value="BPL_LPL_catalytic"/>
</dbReference>
<keyword evidence="5" id="KW-0805">Transcription regulation</keyword>
<dbReference type="Pfam" id="PF08279">
    <property type="entry name" value="HTH_11"/>
    <property type="match status" value="1"/>
</dbReference>
<dbReference type="InterPro" id="IPR036390">
    <property type="entry name" value="WH_DNA-bd_sf"/>
</dbReference>
<comment type="catalytic activity">
    <reaction evidence="5">
        <text>biotin + L-lysyl-[protein] + ATP = N(6)-biotinyl-L-lysyl-[protein] + AMP + diphosphate + H(+)</text>
        <dbReference type="Rhea" id="RHEA:11756"/>
        <dbReference type="Rhea" id="RHEA-COMP:9752"/>
        <dbReference type="Rhea" id="RHEA-COMP:10505"/>
        <dbReference type="ChEBI" id="CHEBI:15378"/>
        <dbReference type="ChEBI" id="CHEBI:29969"/>
        <dbReference type="ChEBI" id="CHEBI:30616"/>
        <dbReference type="ChEBI" id="CHEBI:33019"/>
        <dbReference type="ChEBI" id="CHEBI:57586"/>
        <dbReference type="ChEBI" id="CHEBI:83144"/>
        <dbReference type="ChEBI" id="CHEBI:456215"/>
        <dbReference type="EC" id="6.3.4.15"/>
    </reaction>
</comment>
<evidence type="ECO:0000313" key="7">
    <source>
        <dbReference type="EMBL" id="UWP61288.1"/>
    </source>
</evidence>
<evidence type="ECO:0000313" key="8">
    <source>
        <dbReference type="Proteomes" id="UP001060164"/>
    </source>
</evidence>
<dbReference type="Gene3D" id="3.30.930.10">
    <property type="entry name" value="Bira Bifunctional Protein, Domain 2"/>
    <property type="match status" value="1"/>
</dbReference>
<dbReference type="RefSeq" id="WP_028527761.1">
    <property type="nucleotide sequence ID" value="NZ_CABLBR010000004.1"/>
</dbReference>
<feature type="binding site" evidence="5">
    <location>
        <begin position="90"/>
        <end position="92"/>
    </location>
    <ligand>
        <name>biotin</name>
        <dbReference type="ChEBI" id="CHEBI:57586"/>
    </ligand>
</feature>
<dbReference type="InterPro" id="IPR004408">
    <property type="entry name" value="Biotin_CoA_COase_ligase"/>
</dbReference>
<dbReference type="SUPFAM" id="SSF46785">
    <property type="entry name" value="Winged helix' DNA-binding domain"/>
    <property type="match status" value="1"/>
</dbReference>
<dbReference type="EC" id="6.3.4.15" evidence="5"/>
<dbReference type="InterPro" id="IPR013196">
    <property type="entry name" value="HTH_11"/>
</dbReference>
<dbReference type="PANTHER" id="PTHR12835:SF5">
    <property type="entry name" value="BIOTIN--PROTEIN LIGASE"/>
    <property type="match status" value="1"/>
</dbReference>
<dbReference type="NCBIfam" id="TIGR00121">
    <property type="entry name" value="birA_ligase"/>
    <property type="match status" value="1"/>
</dbReference>
<dbReference type="InterPro" id="IPR036388">
    <property type="entry name" value="WH-like_DNA-bd_sf"/>
</dbReference>
<dbReference type="Pfam" id="PF03099">
    <property type="entry name" value="BPL_LplA_LipB"/>
    <property type="match status" value="1"/>
</dbReference>
<keyword evidence="4 5" id="KW-0092">Biotin</keyword>
<accession>A0ABY5VME2</accession>
<keyword evidence="8" id="KW-1185">Reference proteome</keyword>
<dbReference type="GO" id="GO:0004077">
    <property type="term" value="F:biotin--[biotin carboxyl-carrier protein] ligase activity"/>
    <property type="evidence" value="ECO:0007669"/>
    <property type="project" value="UniProtKB-EC"/>
</dbReference>
<organism evidence="7 8">
    <name type="scientific">Ruminococcus gauvreauii</name>
    <dbReference type="NCBI Taxonomy" id="438033"/>
    <lineage>
        <taxon>Bacteria</taxon>
        <taxon>Bacillati</taxon>
        <taxon>Bacillota</taxon>
        <taxon>Clostridia</taxon>
        <taxon>Eubacteriales</taxon>
        <taxon>Oscillospiraceae</taxon>
        <taxon>Ruminococcus</taxon>
    </lineage>
</organism>
<feature type="binding site" evidence="5">
    <location>
        <position position="185"/>
    </location>
    <ligand>
        <name>biotin</name>
        <dbReference type="ChEBI" id="CHEBI:57586"/>
    </ligand>
</feature>
<keyword evidence="5" id="KW-0804">Transcription</keyword>
<evidence type="ECO:0000256" key="5">
    <source>
        <dbReference type="HAMAP-Rule" id="MF_00978"/>
    </source>
</evidence>
<dbReference type="PANTHER" id="PTHR12835">
    <property type="entry name" value="BIOTIN PROTEIN LIGASE"/>
    <property type="match status" value="1"/>
</dbReference>
<dbReference type="SUPFAM" id="SSF50037">
    <property type="entry name" value="C-terminal domain of transcriptional repressors"/>
    <property type="match status" value="1"/>
</dbReference>
<dbReference type="InterPro" id="IPR045864">
    <property type="entry name" value="aa-tRNA-synth_II/BPL/LPL"/>
</dbReference>
<evidence type="ECO:0000256" key="1">
    <source>
        <dbReference type="ARBA" id="ARBA00022598"/>
    </source>
</evidence>
<dbReference type="InterPro" id="IPR008988">
    <property type="entry name" value="Transcriptional_repressor_C"/>
</dbReference>